<dbReference type="Gene3D" id="3.40.50.2000">
    <property type="entry name" value="Glycogen Phosphorylase B"/>
    <property type="match status" value="2"/>
</dbReference>
<organism evidence="2 3">
    <name type="scientific">Blautia producta</name>
    <dbReference type="NCBI Taxonomy" id="33035"/>
    <lineage>
        <taxon>Bacteria</taxon>
        <taxon>Bacillati</taxon>
        <taxon>Bacillota</taxon>
        <taxon>Clostridia</taxon>
        <taxon>Lachnospirales</taxon>
        <taxon>Lachnospiraceae</taxon>
        <taxon>Blautia</taxon>
    </lineage>
</organism>
<dbReference type="PANTHER" id="PTHR45947">
    <property type="entry name" value="SULFOQUINOVOSYL TRANSFERASE SQD2"/>
    <property type="match status" value="1"/>
</dbReference>
<name>A0A7G5N1S1_9FIRM</name>
<keyword evidence="2" id="KW-0808">Transferase</keyword>
<gene>
    <name evidence="2" type="ORF">E5259_26340</name>
</gene>
<dbReference type="EMBL" id="CP039126">
    <property type="protein sequence ID" value="QMW80814.1"/>
    <property type="molecule type" value="Genomic_DNA"/>
</dbReference>
<evidence type="ECO:0000313" key="2">
    <source>
        <dbReference type="EMBL" id="QMW80814.1"/>
    </source>
</evidence>
<sequence>MGVKNILYMRSGPYKPVISEYNMQEIGFAKAALRRGVSTDIVYFSDDNKIDILKTENDSVIRIIWAKGYKFLRTGYYPQLLSEDFLSKYDLIVLTEFSQIMTYLVSKQNDKCVLYSGPYYNLFKFPFIEPIYDLLFTKKINRQINRIYVKSSLAKDYLIRKGYTGVCILGVGLDTEKFDSAEEINLNTKQVVDYMQANRCLLFVGTMCDRKNFPFILDVFKCLKQKYASTYKLVLIGSGSNRYINKYLDMLESKIRDDILYVKNIENAQLKFIYESSDMFILPSKLEIFGMALLEAMYFENCVFTSVNGGSATLIKNGINGFVFDGFNAEVWAKKIDEIEKDNSRLLKVKQEAKRTVNEDYTWDSIIKRFIENLPAQFKF</sequence>
<evidence type="ECO:0000313" key="3">
    <source>
        <dbReference type="Proteomes" id="UP000515789"/>
    </source>
</evidence>
<dbReference type="GO" id="GO:0016757">
    <property type="term" value="F:glycosyltransferase activity"/>
    <property type="evidence" value="ECO:0007669"/>
    <property type="project" value="InterPro"/>
</dbReference>
<dbReference type="InterPro" id="IPR050194">
    <property type="entry name" value="Glycosyltransferase_grp1"/>
</dbReference>
<dbReference type="RefSeq" id="WP_018594584.1">
    <property type="nucleotide sequence ID" value="NZ_CABLBP010000015.1"/>
</dbReference>
<dbReference type="InterPro" id="IPR001296">
    <property type="entry name" value="Glyco_trans_1"/>
</dbReference>
<protein>
    <submittedName>
        <fullName evidence="2">Glycosyltransferase</fullName>
    </submittedName>
</protein>
<dbReference type="PANTHER" id="PTHR45947:SF3">
    <property type="entry name" value="SULFOQUINOVOSYL TRANSFERASE SQD2"/>
    <property type="match status" value="1"/>
</dbReference>
<accession>A0A7G5N1S1</accession>
<dbReference type="Proteomes" id="UP000515789">
    <property type="component" value="Chromosome"/>
</dbReference>
<dbReference type="SUPFAM" id="SSF53756">
    <property type="entry name" value="UDP-Glycosyltransferase/glycogen phosphorylase"/>
    <property type="match status" value="1"/>
</dbReference>
<dbReference type="CDD" id="cd03801">
    <property type="entry name" value="GT4_PimA-like"/>
    <property type="match status" value="1"/>
</dbReference>
<reference evidence="2 3" key="1">
    <citation type="submission" date="2019-04" db="EMBL/GenBank/DDBJ databases">
        <authorList>
            <person name="Schori C."/>
            <person name="Ahrens C."/>
        </authorList>
    </citation>
    <scope>NUCLEOTIDE SEQUENCE [LARGE SCALE GENOMIC DNA]</scope>
    <source>
        <strain evidence="2 3">DSM 2950</strain>
    </source>
</reference>
<proteinExistence type="predicted"/>
<feature type="domain" description="Glycosyl transferase family 1" evidence="1">
    <location>
        <begin position="199"/>
        <end position="355"/>
    </location>
</feature>
<dbReference type="GeneID" id="75053696"/>
<dbReference type="Pfam" id="PF00534">
    <property type="entry name" value="Glycos_transf_1"/>
    <property type="match status" value="1"/>
</dbReference>
<evidence type="ECO:0000259" key="1">
    <source>
        <dbReference type="Pfam" id="PF00534"/>
    </source>
</evidence>
<dbReference type="AlphaFoldDB" id="A0A7G5N1S1"/>